<organism evidence="2 3">
    <name type="scientific">Cercophora scortea</name>
    <dbReference type="NCBI Taxonomy" id="314031"/>
    <lineage>
        <taxon>Eukaryota</taxon>
        <taxon>Fungi</taxon>
        <taxon>Dikarya</taxon>
        <taxon>Ascomycota</taxon>
        <taxon>Pezizomycotina</taxon>
        <taxon>Sordariomycetes</taxon>
        <taxon>Sordariomycetidae</taxon>
        <taxon>Sordariales</taxon>
        <taxon>Lasiosphaeriaceae</taxon>
        <taxon>Cercophora</taxon>
    </lineage>
</organism>
<proteinExistence type="predicted"/>
<dbReference type="EMBL" id="JAUEPO010000005">
    <property type="protein sequence ID" value="KAK3321032.1"/>
    <property type="molecule type" value="Genomic_DNA"/>
</dbReference>
<reference evidence="2" key="2">
    <citation type="submission" date="2023-06" db="EMBL/GenBank/DDBJ databases">
        <authorList>
            <consortium name="Lawrence Berkeley National Laboratory"/>
            <person name="Haridas S."/>
            <person name="Hensen N."/>
            <person name="Bonometti L."/>
            <person name="Westerberg I."/>
            <person name="Brannstrom I.O."/>
            <person name="Guillou S."/>
            <person name="Cros-Aarteil S."/>
            <person name="Calhoun S."/>
            <person name="Kuo A."/>
            <person name="Mondo S."/>
            <person name="Pangilinan J."/>
            <person name="Riley R."/>
            <person name="Labutti K."/>
            <person name="Andreopoulos B."/>
            <person name="Lipzen A."/>
            <person name="Chen C."/>
            <person name="Yanf M."/>
            <person name="Daum C."/>
            <person name="Ng V."/>
            <person name="Clum A."/>
            <person name="Steindorff A."/>
            <person name="Ohm R."/>
            <person name="Martin F."/>
            <person name="Silar P."/>
            <person name="Natvig D."/>
            <person name="Lalanne C."/>
            <person name="Gautier V."/>
            <person name="Ament-Velasquez S.L."/>
            <person name="Kruys A."/>
            <person name="Hutchinson M.I."/>
            <person name="Powell A.J."/>
            <person name="Barry K."/>
            <person name="Miller A.N."/>
            <person name="Grigoriev I.V."/>
            <person name="Debuchy R."/>
            <person name="Gladieux P."/>
            <person name="Thoren M.H."/>
            <person name="Johannesson H."/>
        </authorList>
    </citation>
    <scope>NUCLEOTIDE SEQUENCE</scope>
    <source>
        <strain evidence="2">SMH4131-1</strain>
    </source>
</reference>
<evidence type="ECO:0000313" key="2">
    <source>
        <dbReference type="EMBL" id="KAK3321032.1"/>
    </source>
</evidence>
<dbReference type="InterPro" id="IPR005824">
    <property type="entry name" value="KOW"/>
</dbReference>
<protein>
    <recommendedName>
        <fullName evidence="1">KOW domain-containing protein</fullName>
    </recommendedName>
</protein>
<name>A0AAE0M6F3_9PEZI</name>
<dbReference type="Pfam" id="PF22682">
    <property type="entry name" value="Ribosomal_uL24m-like"/>
    <property type="match status" value="1"/>
</dbReference>
<dbReference type="SUPFAM" id="SSF50104">
    <property type="entry name" value="Translation proteins SH3-like domain"/>
    <property type="match status" value="1"/>
</dbReference>
<gene>
    <name evidence="2" type="ORF">B0T19DRAFT_431302</name>
</gene>
<reference evidence="2" key="1">
    <citation type="journal article" date="2023" name="Mol. Phylogenet. Evol.">
        <title>Genome-scale phylogeny and comparative genomics of the fungal order Sordariales.</title>
        <authorList>
            <person name="Hensen N."/>
            <person name="Bonometti L."/>
            <person name="Westerberg I."/>
            <person name="Brannstrom I.O."/>
            <person name="Guillou S."/>
            <person name="Cros-Aarteil S."/>
            <person name="Calhoun S."/>
            <person name="Haridas S."/>
            <person name="Kuo A."/>
            <person name="Mondo S."/>
            <person name="Pangilinan J."/>
            <person name="Riley R."/>
            <person name="LaButti K."/>
            <person name="Andreopoulos B."/>
            <person name="Lipzen A."/>
            <person name="Chen C."/>
            <person name="Yan M."/>
            <person name="Daum C."/>
            <person name="Ng V."/>
            <person name="Clum A."/>
            <person name="Steindorff A."/>
            <person name="Ohm R.A."/>
            <person name="Martin F."/>
            <person name="Silar P."/>
            <person name="Natvig D.O."/>
            <person name="Lalanne C."/>
            <person name="Gautier V."/>
            <person name="Ament-Velasquez S.L."/>
            <person name="Kruys A."/>
            <person name="Hutchinson M.I."/>
            <person name="Powell A.J."/>
            <person name="Barry K."/>
            <person name="Miller A.N."/>
            <person name="Grigoriev I.V."/>
            <person name="Debuchy R."/>
            <person name="Gladieux P."/>
            <person name="Hiltunen Thoren M."/>
            <person name="Johannesson H."/>
        </authorList>
    </citation>
    <scope>NUCLEOTIDE SEQUENCE</scope>
    <source>
        <strain evidence="2">SMH4131-1</strain>
    </source>
</reference>
<sequence length="394" mass="43986">MDKILRRVRMAEGQVVRRNKRKSAERHGLDKFHRRQGMQPLQAEAGAHLAAAIRARTEDVRLGPIAPRRDVSIVDQASNYWGSISAGRAMLDTKLTTAQRKARCAWAGGEEHLCLAVGDRVVVQEGPYKDKIGVIDRIDKKNMALELANDLRVNVSVPGYMVDEAEKPVRVMSSLVPISSVRLVYPVTDPKTKAVRDVIIRELKPVEIRHDRPTRTKTWKRVVPGDNIAIPWPKRAEKVIEDHPVDTLRILVEERTFVPTLLSPPMPESVVDELRNAYSIFRTRHTPEYIAAKEAEAAAKDAKKKADRAMLLPVQAFNRQQRELRRARGQPLLTDEMLAKIGQVIAKNKLGEVFTAESDADTAADKLRSAVEQLSINADAVPSSASENKPPPSS</sequence>
<dbReference type="InterPro" id="IPR008991">
    <property type="entry name" value="Translation_prot_SH3-like_sf"/>
</dbReference>
<comment type="caution">
    <text evidence="2">The sequence shown here is derived from an EMBL/GenBank/DDBJ whole genome shotgun (WGS) entry which is preliminary data.</text>
</comment>
<accession>A0AAE0M6F3</accession>
<dbReference type="CDD" id="cd00380">
    <property type="entry name" value="KOW"/>
    <property type="match status" value="1"/>
</dbReference>
<evidence type="ECO:0000313" key="3">
    <source>
        <dbReference type="Proteomes" id="UP001286456"/>
    </source>
</evidence>
<dbReference type="SMART" id="SM00739">
    <property type="entry name" value="KOW"/>
    <property type="match status" value="1"/>
</dbReference>
<dbReference type="Proteomes" id="UP001286456">
    <property type="component" value="Unassembled WGS sequence"/>
</dbReference>
<evidence type="ECO:0000259" key="1">
    <source>
        <dbReference type="SMART" id="SM00739"/>
    </source>
</evidence>
<keyword evidence="3" id="KW-1185">Reference proteome</keyword>
<feature type="domain" description="KOW" evidence="1">
    <location>
        <begin position="114"/>
        <end position="141"/>
    </location>
</feature>
<dbReference type="AlphaFoldDB" id="A0AAE0M6F3"/>